<name>A8PX93_MALGO</name>
<evidence type="ECO:0000313" key="6">
    <source>
        <dbReference type="Proteomes" id="UP000008837"/>
    </source>
</evidence>
<accession>A8PX93</accession>
<keyword evidence="4" id="KW-0175">Coiled coil</keyword>
<feature type="coiled-coil region" evidence="4">
    <location>
        <begin position="60"/>
        <end position="94"/>
    </location>
</feature>
<dbReference type="VEuPathDB" id="FungiDB:MGL_1369"/>
<comment type="subcellular location">
    <subcellularLocation>
        <location evidence="1">Nucleus</location>
    </subcellularLocation>
</comment>
<comment type="similarity">
    <text evidence="2">Belongs to the THOC5 family.</text>
</comment>
<dbReference type="STRING" id="425265.A8PX93"/>
<evidence type="ECO:0000256" key="4">
    <source>
        <dbReference type="SAM" id="Coils"/>
    </source>
</evidence>
<evidence type="ECO:0000256" key="2">
    <source>
        <dbReference type="ARBA" id="ARBA00008044"/>
    </source>
</evidence>
<evidence type="ECO:0000256" key="3">
    <source>
        <dbReference type="ARBA" id="ARBA00023242"/>
    </source>
</evidence>
<dbReference type="OMA" id="AWHAETD"/>
<dbReference type="AlphaFoldDB" id="A8PX93"/>
<feature type="coiled-coil region" evidence="4">
    <location>
        <begin position="126"/>
        <end position="153"/>
    </location>
</feature>
<dbReference type="GO" id="GO:0005634">
    <property type="term" value="C:nucleus"/>
    <property type="evidence" value="ECO:0007669"/>
    <property type="project" value="UniProtKB-SubCell"/>
</dbReference>
<dbReference type="Pfam" id="PF09766">
    <property type="entry name" value="FmiP_Thoc5"/>
    <property type="match status" value="1"/>
</dbReference>
<organism evidence="5 6">
    <name type="scientific">Malassezia globosa (strain ATCC MYA-4612 / CBS 7966)</name>
    <name type="common">Dandruff-associated fungus</name>
    <dbReference type="NCBI Taxonomy" id="425265"/>
    <lineage>
        <taxon>Eukaryota</taxon>
        <taxon>Fungi</taxon>
        <taxon>Dikarya</taxon>
        <taxon>Basidiomycota</taxon>
        <taxon>Ustilaginomycotina</taxon>
        <taxon>Malasseziomycetes</taxon>
        <taxon>Malasseziales</taxon>
        <taxon>Malasseziaceae</taxon>
        <taxon>Malassezia</taxon>
    </lineage>
</organism>
<dbReference type="InParanoid" id="A8PX93"/>
<keyword evidence="3" id="KW-0539">Nucleus</keyword>
<comment type="caution">
    <text evidence="5">The sequence shown here is derived from an EMBL/GenBank/DDBJ whole genome shotgun (WGS) entry which is preliminary data.</text>
</comment>
<dbReference type="KEGG" id="mgl:MGL_1369"/>
<reference evidence="5 6" key="1">
    <citation type="journal article" date="2007" name="Proc. Natl. Acad. Sci. U.S.A.">
        <title>Dandruff-associated Malassezia genomes reveal convergent and divergent virulence traits shared with plant and human fungal pathogens.</title>
        <authorList>
            <person name="Xu J."/>
            <person name="Saunders C.W."/>
            <person name="Hu P."/>
            <person name="Grant R.A."/>
            <person name="Boekhout T."/>
            <person name="Kuramae E.E."/>
            <person name="Kronstad J.W."/>
            <person name="Deangelis Y.M."/>
            <person name="Reeder N.L."/>
            <person name="Johnstone K.R."/>
            <person name="Leland M."/>
            <person name="Fieno A.M."/>
            <person name="Begley W.M."/>
            <person name="Sun Y."/>
            <person name="Lacey M.P."/>
            <person name="Chaudhary T."/>
            <person name="Keough T."/>
            <person name="Chu L."/>
            <person name="Sears R."/>
            <person name="Yuan B."/>
            <person name="Dawson T.L.Jr."/>
        </authorList>
    </citation>
    <scope>NUCLEOTIDE SEQUENCE [LARGE SCALE GENOMIC DNA]</scope>
    <source>
        <strain evidence="6">ATCC MYA-4612 / CBS 7966</strain>
    </source>
</reference>
<keyword evidence="6" id="KW-1185">Reference proteome</keyword>
<dbReference type="InterPro" id="IPR019163">
    <property type="entry name" value="THO_Thoc5"/>
</dbReference>
<sequence length="182" mass="20224">MAATSLVQRIERVISQDGRDDPASRDACLAMVADATPLVSELKSMNRTAYEALAAERVHVESAQLALDKASLEYEALLLEHQELKAQIDAHLEVERLDHDVLSPDDLTQLATLGEEEQHAAHLARLQEILNERRKMETDAKSLDEQVRQLQAQSRLSHRTLVRLEQSVAALQASVQEQAASS</sequence>
<gene>
    <name evidence="5" type="ORF">MGL_1369</name>
</gene>
<dbReference type="RefSeq" id="XP_001731186.1">
    <property type="nucleotide sequence ID" value="XM_001731134.1"/>
</dbReference>
<dbReference type="OrthoDB" id="3346336at2759"/>
<dbReference type="Proteomes" id="UP000008837">
    <property type="component" value="Unassembled WGS sequence"/>
</dbReference>
<dbReference type="EMBL" id="AAYY01000004">
    <property type="protein sequence ID" value="EDP43972.1"/>
    <property type="molecule type" value="Genomic_DNA"/>
</dbReference>
<evidence type="ECO:0000256" key="1">
    <source>
        <dbReference type="ARBA" id="ARBA00004123"/>
    </source>
</evidence>
<protein>
    <submittedName>
        <fullName evidence="5">Uncharacterized protein</fullName>
    </submittedName>
</protein>
<evidence type="ECO:0000313" key="5">
    <source>
        <dbReference type="EMBL" id="EDP43972.1"/>
    </source>
</evidence>
<dbReference type="GeneID" id="5855493"/>
<proteinExistence type="inferred from homology"/>